<proteinExistence type="predicted"/>
<evidence type="ECO:0000313" key="1">
    <source>
        <dbReference type="EMBL" id="AGL90029.1"/>
    </source>
</evidence>
<dbReference type="Proteomes" id="UP000013941">
    <property type="component" value="Chromosome"/>
</dbReference>
<reference evidence="1 2" key="1">
    <citation type="journal article" date="2013" name="BMC Genomics">
        <title>Comparison of the complete genome sequence of two closely related isolates of 'Candidatus Phytoplasma australiense' reveals genome plasticity.</title>
        <authorList>
            <person name="Andersen M.T."/>
            <person name="Liefting L.W."/>
            <person name="Havukkala I."/>
            <person name="Beever R.E."/>
        </authorList>
    </citation>
    <scope>NUCLEOTIDE SEQUENCE [LARGE SCALE GENOMIC DNA]</scope>
    <source>
        <strain evidence="1 2">NZSb11</strain>
    </source>
</reference>
<dbReference type="EMBL" id="CP002548">
    <property type="protein sequence ID" value="AGL90029.1"/>
    <property type="molecule type" value="Genomic_DNA"/>
</dbReference>
<organism evidence="1 2">
    <name type="scientific">Strawberry lethal yellows phytoplasma (CPA) str. NZSb11</name>
    <dbReference type="NCBI Taxonomy" id="980422"/>
    <lineage>
        <taxon>Bacteria</taxon>
        <taxon>Bacillati</taxon>
        <taxon>Mycoplasmatota</taxon>
        <taxon>Mollicutes</taxon>
        <taxon>Acholeplasmatales</taxon>
        <taxon>Acholeplasmataceae</taxon>
        <taxon>Candidatus Phytoplasma</taxon>
        <taxon>16SrXII (Stolbur group)</taxon>
    </lineage>
</organism>
<dbReference type="HOGENOM" id="CLU_3317723_0_0_14"/>
<dbReference type="AlphaFoldDB" id="R4RZS0"/>
<dbReference type="PATRIC" id="fig|980422.3.peg.95"/>
<protein>
    <submittedName>
        <fullName evidence="1">Uncharacterized protein</fullName>
    </submittedName>
</protein>
<evidence type="ECO:0000313" key="2">
    <source>
        <dbReference type="Proteomes" id="UP000013941"/>
    </source>
</evidence>
<name>R4RZS0_PHYAS</name>
<accession>R4RZS0</accession>
<dbReference type="KEGG" id="nzs:SLY_0103"/>
<sequence length="39" mass="4622">MIQHLNTYLCVIEKGFKPTLIFLFFKNQSSKPQKLQHSN</sequence>
<gene>
    <name evidence="1" type="ORF">SLY_0103</name>
</gene>
<keyword evidence="2" id="KW-1185">Reference proteome</keyword>